<dbReference type="Proteomes" id="UP001642409">
    <property type="component" value="Unassembled WGS sequence"/>
</dbReference>
<dbReference type="Gene3D" id="3.40.50.1820">
    <property type="entry name" value="alpha/beta hydrolase"/>
    <property type="match status" value="1"/>
</dbReference>
<keyword evidence="1" id="KW-1133">Transmembrane helix</keyword>
<keyword evidence="1" id="KW-0812">Transmembrane</keyword>
<keyword evidence="4" id="KW-1185">Reference proteome</keyword>
<sequence>MNQSYLVYFVLCSISILLFTKCLLPREYKLSLRINSAFKLPVHFRSKSVRPLPIQYEQININDLKVFNRPGIFPKVIIIPTTFGHQNSNFVLHLLSELKNDAYIIPTCQVSNHSTIDPEQITKDISSLIQYLQQKDNNKQIIDNEEKVVLIGISFSCAGVVKYQHQNKNKVLKMILMWPMFDKFQPLLWPYQLQLEMGERAQKWIADNQEHLIYNGYTKQEIEQLATRTTITKYDGILAQKLEIGIEDYYERQTVDAKQIATDTVIICSKGDEIAGRYVPKKEIKQNTNIQLIQINMGKHLDAPVYGGGDATCIIAQNVM</sequence>
<evidence type="ECO:0000313" key="4">
    <source>
        <dbReference type="Proteomes" id="UP001642409"/>
    </source>
</evidence>
<reference evidence="3 4" key="2">
    <citation type="submission" date="2024-07" db="EMBL/GenBank/DDBJ databases">
        <authorList>
            <person name="Akdeniz Z."/>
        </authorList>
    </citation>
    <scope>NUCLEOTIDE SEQUENCE [LARGE SCALE GENOMIC DNA]</scope>
</reference>
<reference evidence="2" key="1">
    <citation type="submission" date="2023-06" db="EMBL/GenBank/DDBJ databases">
        <authorList>
            <person name="Kurt Z."/>
        </authorList>
    </citation>
    <scope>NUCLEOTIDE SEQUENCE</scope>
</reference>
<gene>
    <name evidence="2" type="ORF">HINF_LOCUS37122</name>
    <name evidence="3" type="ORF">HINF_LOCUS66831</name>
</gene>
<name>A0AA86Q501_9EUKA</name>
<organism evidence="2">
    <name type="scientific">Hexamita inflata</name>
    <dbReference type="NCBI Taxonomy" id="28002"/>
    <lineage>
        <taxon>Eukaryota</taxon>
        <taxon>Metamonada</taxon>
        <taxon>Diplomonadida</taxon>
        <taxon>Hexamitidae</taxon>
        <taxon>Hexamitinae</taxon>
        <taxon>Hexamita</taxon>
    </lineage>
</organism>
<keyword evidence="2" id="KW-0378">Hydrolase</keyword>
<evidence type="ECO:0000256" key="1">
    <source>
        <dbReference type="SAM" id="Phobius"/>
    </source>
</evidence>
<accession>A0AA86Q501</accession>
<dbReference type="EMBL" id="CAXDID020000455">
    <property type="protein sequence ID" value="CAL6093209.1"/>
    <property type="molecule type" value="Genomic_DNA"/>
</dbReference>
<comment type="caution">
    <text evidence="2">The sequence shown here is derived from an EMBL/GenBank/DDBJ whole genome shotgun (WGS) entry which is preliminary data.</text>
</comment>
<dbReference type="GO" id="GO:0016787">
    <property type="term" value="F:hydrolase activity"/>
    <property type="evidence" value="ECO:0007669"/>
    <property type="project" value="UniProtKB-KW"/>
</dbReference>
<keyword evidence="1" id="KW-0472">Membrane</keyword>
<dbReference type="InterPro" id="IPR029058">
    <property type="entry name" value="AB_hydrolase_fold"/>
</dbReference>
<protein>
    <submittedName>
        <fullName evidence="2">Alpha/beta hydrolase family protein</fullName>
    </submittedName>
    <submittedName>
        <fullName evidence="3">Alpha/beta_hydrolase family protein</fullName>
    </submittedName>
</protein>
<dbReference type="EMBL" id="CATOUU010000799">
    <property type="protein sequence ID" value="CAI9949477.1"/>
    <property type="molecule type" value="Genomic_DNA"/>
</dbReference>
<dbReference type="AlphaFoldDB" id="A0AA86Q501"/>
<evidence type="ECO:0000313" key="2">
    <source>
        <dbReference type="EMBL" id="CAI9949477.1"/>
    </source>
</evidence>
<dbReference type="SUPFAM" id="SSF53474">
    <property type="entry name" value="alpha/beta-Hydrolases"/>
    <property type="match status" value="1"/>
</dbReference>
<feature type="transmembrane region" description="Helical" evidence="1">
    <location>
        <begin position="6"/>
        <end position="24"/>
    </location>
</feature>
<proteinExistence type="predicted"/>
<evidence type="ECO:0000313" key="3">
    <source>
        <dbReference type="EMBL" id="CAL6093209.1"/>
    </source>
</evidence>